<gene>
    <name evidence="1" type="ORF">PHMEG_00018671</name>
</gene>
<dbReference type="EMBL" id="NBNE01003041">
    <property type="protein sequence ID" value="OWZ08735.1"/>
    <property type="molecule type" value="Genomic_DNA"/>
</dbReference>
<evidence type="ECO:0000313" key="2">
    <source>
        <dbReference type="Proteomes" id="UP000198211"/>
    </source>
</evidence>
<accession>A0A225VTU4</accession>
<reference evidence="2" key="1">
    <citation type="submission" date="2017-03" db="EMBL/GenBank/DDBJ databases">
        <title>Phytopthora megakarya and P. palmivora, two closely related causual agents of cacao black pod achieved similar genome size and gene model numbers by different mechanisms.</title>
        <authorList>
            <person name="Ali S."/>
            <person name="Shao J."/>
            <person name="Larry D.J."/>
            <person name="Kronmiller B."/>
            <person name="Shen D."/>
            <person name="Strem M.D."/>
            <person name="Melnick R.L."/>
            <person name="Guiltinan M.J."/>
            <person name="Tyler B.M."/>
            <person name="Meinhardt L.W."/>
            <person name="Bailey B.A."/>
        </authorList>
    </citation>
    <scope>NUCLEOTIDE SEQUENCE [LARGE SCALE GENOMIC DNA]</scope>
    <source>
        <strain evidence="2">zdho120</strain>
    </source>
</reference>
<protein>
    <submittedName>
        <fullName evidence="1">Uncharacterized protein</fullName>
    </submittedName>
</protein>
<comment type="caution">
    <text evidence="1">The sequence shown here is derived from an EMBL/GenBank/DDBJ whole genome shotgun (WGS) entry which is preliminary data.</text>
</comment>
<dbReference type="Proteomes" id="UP000198211">
    <property type="component" value="Unassembled WGS sequence"/>
</dbReference>
<sequence>MHRISRIMKLSDMGKERQEIVGEIGQIFEMLNVVSWFATTDGPASENEEAPKFLVKLKNLKLSHDEIQAVREHCGNIFGLPQEVQ</sequence>
<keyword evidence="2" id="KW-1185">Reference proteome</keyword>
<evidence type="ECO:0000313" key="1">
    <source>
        <dbReference type="EMBL" id="OWZ08735.1"/>
    </source>
</evidence>
<name>A0A225VTU4_9STRA</name>
<proteinExistence type="predicted"/>
<organism evidence="1 2">
    <name type="scientific">Phytophthora megakarya</name>
    <dbReference type="NCBI Taxonomy" id="4795"/>
    <lineage>
        <taxon>Eukaryota</taxon>
        <taxon>Sar</taxon>
        <taxon>Stramenopiles</taxon>
        <taxon>Oomycota</taxon>
        <taxon>Peronosporomycetes</taxon>
        <taxon>Peronosporales</taxon>
        <taxon>Peronosporaceae</taxon>
        <taxon>Phytophthora</taxon>
    </lineage>
</organism>
<dbReference type="AlphaFoldDB" id="A0A225VTU4"/>